<dbReference type="GO" id="GO:0016853">
    <property type="term" value="F:isomerase activity"/>
    <property type="evidence" value="ECO:0007669"/>
    <property type="project" value="UniProtKB-KW"/>
</dbReference>
<dbReference type="AlphaFoldDB" id="A0AAC8VK68"/>
<protein>
    <submittedName>
        <fullName evidence="1">1-(5-phosphoribosyl)-5-[(5-phosphoribosylamino)methylideneamino] imidazole-4-carboxamide isomerase</fullName>
    </submittedName>
</protein>
<sequence length="100" mass="11354">MVVVRMNNIYHIRLHRSDSRLEMAFQGEPAVRLSAQQLYTLTQPSMLSHSGRDNIADLKITAFAPDQQEGLTLAFNNGLIAVINWQLLYQLSVTVRQAEK</sequence>
<evidence type="ECO:0000313" key="1">
    <source>
        <dbReference type="EMBL" id="ALB23967.1"/>
    </source>
</evidence>
<organism evidence="1 2">
    <name type="scientific">Piscirickettsia salmonis</name>
    <dbReference type="NCBI Taxonomy" id="1238"/>
    <lineage>
        <taxon>Bacteria</taxon>
        <taxon>Pseudomonadati</taxon>
        <taxon>Pseudomonadota</taxon>
        <taxon>Gammaproteobacteria</taxon>
        <taxon>Thiotrichales</taxon>
        <taxon>Piscirickettsiaceae</taxon>
        <taxon>Piscirickettsia</taxon>
    </lineage>
</organism>
<dbReference type="Proteomes" id="UP000029558">
    <property type="component" value="Chromosome"/>
</dbReference>
<evidence type="ECO:0000313" key="2">
    <source>
        <dbReference type="Proteomes" id="UP000029558"/>
    </source>
</evidence>
<name>A0AAC8VK68_PISSA</name>
<keyword evidence="1" id="KW-0413">Isomerase</keyword>
<proteinExistence type="predicted"/>
<dbReference type="EMBL" id="CP012508">
    <property type="protein sequence ID" value="ALB23967.1"/>
    <property type="molecule type" value="Genomic_DNA"/>
</dbReference>
<accession>A0AAC8VK68</accession>
<gene>
    <name evidence="1" type="ORF">KU39_2791</name>
</gene>
<reference evidence="1 2" key="1">
    <citation type="journal article" date="2014" name="Genome Announc.">
        <title>Comparative Genome Analysis of Two Isolates of the Fish Pathogen Piscirickettsia salmonis from Different Hosts Reveals Major Differences in Virulence-Associated Secretion Systems.</title>
        <authorList>
            <person name="Bohle H."/>
            <person name="Henriquez P."/>
            <person name="Grothusen H."/>
            <person name="Navas E."/>
            <person name="Sandoval A."/>
            <person name="Bustamante F."/>
            <person name="Bustos P."/>
            <person name="Mancilla M."/>
        </authorList>
    </citation>
    <scope>NUCLEOTIDE SEQUENCE [LARGE SCALE GENOMIC DNA]</scope>
    <source>
        <strain evidence="2">B1-32597</strain>
    </source>
</reference>